<comment type="caution">
    <text evidence="1">The sequence shown here is derived from an EMBL/GenBank/DDBJ whole genome shotgun (WGS) entry which is preliminary data.</text>
</comment>
<organism evidence="1 2">
    <name type="scientific">Linnemannia exigua</name>
    <dbReference type="NCBI Taxonomy" id="604196"/>
    <lineage>
        <taxon>Eukaryota</taxon>
        <taxon>Fungi</taxon>
        <taxon>Fungi incertae sedis</taxon>
        <taxon>Mucoromycota</taxon>
        <taxon>Mortierellomycotina</taxon>
        <taxon>Mortierellomycetes</taxon>
        <taxon>Mortierellales</taxon>
        <taxon>Mortierellaceae</taxon>
        <taxon>Linnemannia</taxon>
    </lineage>
</organism>
<evidence type="ECO:0000313" key="2">
    <source>
        <dbReference type="Proteomes" id="UP001194580"/>
    </source>
</evidence>
<name>A0AAD4H669_9FUNG</name>
<dbReference type="AlphaFoldDB" id="A0AAD4H669"/>
<proteinExistence type="predicted"/>
<accession>A0AAD4H669</accession>
<keyword evidence="2" id="KW-1185">Reference proteome</keyword>
<reference evidence="1" key="1">
    <citation type="journal article" date="2020" name="Fungal Divers.">
        <title>Resolving the Mortierellaceae phylogeny through synthesis of multi-gene phylogenetics and phylogenomics.</title>
        <authorList>
            <person name="Vandepol N."/>
            <person name="Liber J."/>
            <person name="Desiro A."/>
            <person name="Na H."/>
            <person name="Kennedy M."/>
            <person name="Barry K."/>
            <person name="Grigoriev I.V."/>
            <person name="Miller A.N."/>
            <person name="O'Donnell K."/>
            <person name="Stajich J.E."/>
            <person name="Bonito G."/>
        </authorList>
    </citation>
    <scope>NUCLEOTIDE SEQUENCE</scope>
    <source>
        <strain evidence="1">NRRL 28262</strain>
    </source>
</reference>
<gene>
    <name evidence="1" type="ORF">BGZ95_008770</name>
</gene>
<protein>
    <submittedName>
        <fullName evidence="1">Uncharacterized protein</fullName>
    </submittedName>
</protein>
<sequence>MNSCFPDDFKRVHEIVAERGAASLAWMQKYCNGPVYSRNHAEVESAFNDADWTINLMELQDIEELGASDYREGRITLDDIATRTADMLSSVFRSTFTSMWVQYGGLKKNQAEDLMDVFSDALHQALKEPKTLRLYYLWVIVATKK</sequence>
<dbReference type="EMBL" id="JAAAIL010000478">
    <property type="protein sequence ID" value="KAG0275453.1"/>
    <property type="molecule type" value="Genomic_DNA"/>
</dbReference>
<dbReference type="Proteomes" id="UP001194580">
    <property type="component" value="Unassembled WGS sequence"/>
</dbReference>
<evidence type="ECO:0000313" key="1">
    <source>
        <dbReference type="EMBL" id="KAG0275453.1"/>
    </source>
</evidence>